<evidence type="ECO:0000313" key="2">
    <source>
        <dbReference type="Proteomes" id="UP000036987"/>
    </source>
</evidence>
<sequence length="123" mass="14721">MSHLLQFENDYKDKLEKEFSARKEFEKEQLIQFSMGIKWPGCKRWYRPTESNGHGKVHTFAALKSKENYVKQMVLKVAMKLSGKLMREAANYHIKHEIIKKLQNRGQQERLVQFMFQSSKREI</sequence>
<gene>
    <name evidence="1" type="ORF">ZOSMA_3G00770</name>
</gene>
<evidence type="ECO:0000313" key="1">
    <source>
        <dbReference type="EMBL" id="KMZ63596.1"/>
    </source>
</evidence>
<accession>A0A0K9P3L3</accession>
<proteinExistence type="predicted"/>
<protein>
    <submittedName>
        <fullName evidence="1">Uncharacterized protein</fullName>
    </submittedName>
</protein>
<organism evidence="1 2">
    <name type="scientific">Zostera marina</name>
    <name type="common">Eelgrass</name>
    <dbReference type="NCBI Taxonomy" id="29655"/>
    <lineage>
        <taxon>Eukaryota</taxon>
        <taxon>Viridiplantae</taxon>
        <taxon>Streptophyta</taxon>
        <taxon>Embryophyta</taxon>
        <taxon>Tracheophyta</taxon>
        <taxon>Spermatophyta</taxon>
        <taxon>Magnoliopsida</taxon>
        <taxon>Liliopsida</taxon>
        <taxon>Zosteraceae</taxon>
        <taxon>Zostera</taxon>
    </lineage>
</organism>
<name>A0A0K9P3L3_ZOSMR</name>
<dbReference type="EMBL" id="LFYR01001213">
    <property type="protein sequence ID" value="KMZ63596.1"/>
    <property type="molecule type" value="Genomic_DNA"/>
</dbReference>
<dbReference type="AlphaFoldDB" id="A0A0K9P3L3"/>
<keyword evidence="2" id="KW-1185">Reference proteome</keyword>
<comment type="caution">
    <text evidence="1">The sequence shown here is derived from an EMBL/GenBank/DDBJ whole genome shotgun (WGS) entry which is preliminary data.</text>
</comment>
<reference evidence="2" key="1">
    <citation type="journal article" date="2016" name="Nature">
        <title>The genome of the seagrass Zostera marina reveals angiosperm adaptation to the sea.</title>
        <authorList>
            <person name="Olsen J.L."/>
            <person name="Rouze P."/>
            <person name="Verhelst B."/>
            <person name="Lin Y.-C."/>
            <person name="Bayer T."/>
            <person name="Collen J."/>
            <person name="Dattolo E."/>
            <person name="De Paoli E."/>
            <person name="Dittami S."/>
            <person name="Maumus F."/>
            <person name="Michel G."/>
            <person name="Kersting A."/>
            <person name="Lauritano C."/>
            <person name="Lohaus R."/>
            <person name="Toepel M."/>
            <person name="Tonon T."/>
            <person name="Vanneste K."/>
            <person name="Amirebrahimi M."/>
            <person name="Brakel J."/>
            <person name="Bostroem C."/>
            <person name="Chovatia M."/>
            <person name="Grimwood J."/>
            <person name="Jenkins J.W."/>
            <person name="Jueterbock A."/>
            <person name="Mraz A."/>
            <person name="Stam W.T."/>
            <person name="Tice H."/>
            <person name="Bornberg-Bauer E."/>
            <person name="Green P.J."/>
            <person name="Pearson G.A."/>
            <person name="Procaccini G."/>
            <person name="Duarte C.M."/>
            <person name="Schmutz J."/>
            <person name="Reusch T.B.H."/>
            <person name="Van de Peer Y."/>
        </authorList>
    </citation>
    <scope>NUCLEOTIDE SEQUENCE [LARGE SCALE GENOMIC DNA]</scope>
    <source>
        <strain evidence="2">cv. Finnish</strain>
    </source>
</reference>
<dbReference type="OrthoDB" id="1745499at2759"/>
<dbReference type="Proteomes" id="UP000036987">
    <property type="component" value="Unassembled WGS sequence"/>
</dbReference>